<gene>
    <name evidence="2" type="ORF">FTOL_07769</name>
</gene>
<keyword evidence="1" id="KW-0732">Signal</keyword>
<dbReference type="AlphaFoldDB" id="A0AAE8MCK0"/>
<accession>A0AAE8MCK0</accession>
<feature type="signal peptide" evidence="1">
    <location>
        <begin position="1"/>
        <end position="19"/>
    </location>
</feature>
<evidence type="ECO:0000313" key="2">
    <source>
        <dbReference type="EMBL" id="SPJ79378.1"/>
    </source>
</evidence>
<comment type="caution">
    <text evidence="2">The sequence shown here is derived from an EMBL/GenBank/DDBJ whole genome shotgun (WGS) entry which is preliminary data.</text>
</comment>
<evidence type="ECO:0000256" key="1">
    <source>
        <dbReference type="SAM" id="SignalP"/>
    </source>
</evidence>
<organism evidence="2 3">
    <name type="scientific">Fusarium torulosum</name>
    <dbReference type="NCBI Taxonomy" id="33205"/>
    <lineage>
        <taxon>Eukaryota</taxon>
        <taxon>Fungi</taxon>
        <taxon>Dikarya</taxon>
        <taxon>Ascomycota</taxon>
        <taxon>Pezizomycotina</taxon>
        <taxon>Sordariomycetes</taxon>
        <taxon>Hypocreomycetidae</taxon>
        <taxon>Hypocreales</taxon>
        <taxon>Nectriaceae</taxon>
        <taxon>Fusarium</taxon>
    </lineage>
</organism>
<feature type="chain" id="PRO_5042265066" evidence="1">
    <location>
        <begin position="20"/>
        <end position="93"/>
    </location>
</feature>
<protein>
    <submittedName>
        <fullName evidence="2">Uncharacterized protein</fullName>
    </submittedName>
</protein>
<keyword evidence="3" id="KW-1185">Reference proteome</keyword>
<dbReference type="EMBL" id="ONZP01000267">
    <property type="protein sequence ID" value="SPJ79378.1"/>
    <property type="molecule type" value="Genomic_DNA"/>
</dbReference>
<evidence type="ECO:0000313" key="3">
    <source>
        <dbReference type="Proteomes" id="UP001187734"/>
    </source>
</evidence>
<sequence>MKFSVVISVLFASIAIASSSGPAAEGKEARGVNDVFEANEARACKLRDAHCSKASETNLSSDTQCPQGALHLSCLINYTVPDLSLKNWLRKVK</sequence>
<dbReference type="Proteomes" id="UP001187734">
    <property type="component" value="Unassembled WGS sequence"/>
</dbReference>
<name>A0AAE8MCK0_9HYPO</name>
<proteinExistence type="predicted"/>
<reference evidence="2" key="1">
    <citation type="submission" date="2018-03" db="EMBL/GenBank/DDBJ databases">
        <authorList>
            <person name="Guldener U."/>
        </authorList>
    </citation>
    <scope>NUCLEOTIDE SEQUENCE</scope>
</reference>